<dbReference type="PROSITE" id="PS01124">
    <property type="entry name" value="HTH_ARAC_FAMILY_2"/>
    <property type="match status" value="1"/>
</dbReference>
<accession>A0A239FGF8</accession>
<dbReference type="PANTHER" id="PTHR46796">
    <property type="entry name" value="HTH-TYPE TRANSCRIPTIONAL ACTIVATOR RHAS-RELATED"/>
    <property type="match status" value="1"/>
</dbReference>
<gene>
    <name evidence="5" type="ORF">SAMN05421642_103287</name>
</gene>
<dbReference type="OrthoDB" id="9799345at2"/>
<dbReference type="PANTHER" id="PTHR46796:SF6">
    <property type="entry name" value="ARAC SUBFAMILY"/>
    <property type="match status" value="1"/>
</dbReference>
<dbReference type="InterPro" id="IPR009057">
    <property type="entry name" value="Homeodomain-like_sf"/>
</dbReference>
<reference evidence="6" key="1">
    <citation type="submission" date="2017-06" db="EMBL/GenBank/DDBJ databases">
        <authorList>
            <person name="Varghese N."/>
            <person name="Submissions S."/>
        </authorList>
    </citation>
    <scope>NUCLEOTIDE SEQUENCE [LARGE SCALE GENOMIC DNA]</scope>
    <source>
        <strain evidence="6">JCM 23211</strain>
    </source>
</reference>
<organism evidence="5 6">
    <name type="scientific">Rhodococcoides kyotonense</name>
    <dbReference type="NCBI Taxonomy" id="398843"/>
    <lineage>
        <taxon>Bacteria</taxon>
        <taxon>Bacillati</taxon>
        <taxon>Actinomycetota</taxon>
        <taxon>Actinomycetes</taxon>
        <taxon>Mycobacteriales</taxon>
        <taxon>Nocardiaceae</taxon>
        <taxon>Rhodococcoides</taxon>
    </lineage>
</organism>
<dbReference type="Pfam" id="PF14525">
    <property type="entry name" value="AraC_binding_2"/>
    <property type="match status" value="1"/>
</dbReference>
<dbReference type="Pfam" id="PF12833">
    <property type="entry name" value="HTH_18"/>
    <property type="match status" value="1"/>
</dbReference>
<evidence type="ECO:0000313" key="6">
    <source>
        <dbReference type="Proteomes" id="UP000198327"/>
    </source>
</evidence>
<dbReference type="SUPFAM" id="SSF46689">
    <property type="entry name" value="Homeodomain-like"/>
    <property type="match status" value="1"/>
</dbReference>
<dbReference type="InterPro" id="IPR050204">
    <property type="entry name" value="AraC_XylS_family_regulators"/>
</dbReference>
<protein>
    <submittedName>
        <fullName evidence="5">AraC-type DNA-binding protein</fullName>
    </submittedName>
</protein>
<dbReference type="EMBL" id="FZOW01000003">
    <property type="protein sequence ID" value="SNS56100.1"/>
    <property type="molecule type" value="Genomic_DNA"/>
</dbReference>
<evidence type="ECO:0000256" key="1">
    <source>
        <dbReference type="ARBA" id="ARBA00023015"/>
    </source>
</evidence>
<evidence type="ECO:0000256" key="3">
    <source>
        <dbReference type="ARBA" id="ARBA00023163"/>
    </source>
</evidence>
<keyword evidence="2 5" id="KW-0238">DNA-binding</keyword>
<dbReference type="InterPro" id="IPR018060">
    <property type="entry name" value="HTH_AraC"/>
</dbReference>
<sequence>MQFERWREEVSAAFVPLDASSSASEDIFSGELKSGSVGSLHISEASGRCVDVRRTPSVIRRSDPGLVKVGVQLRGRGVVVQREREAVLMPGDFAVYDTSEPYTLHFDDDFAMFVLMFPRESLKIRPNDLAKVSALRIKGDDGVGALVSPFLAGLRKGLSDGLSSSRMFEDAVLDLVSAALDERAPHDSRSPGAVILAGSRAFIEDNLHDPDLNTAMVAAAQHISPRYLQKLFVGDGGVAAWIRSRRLESCRRDLEDPRLRHESIGTICARYGLVDSAHFSRVFKEAYGISPRSARSALVSGNV</sequence>
<keyword evidence="1" id="KW-0805">Transcription regulation</keyword>
<dbReference type="Proteomes" id="UP000198327">
    <property type="component" value="Unassembled WGS sequence"/>
</dbReference>
<name>A0A239FGF8_9NOCA</name>
<keyword evidence="3" id="KW-0804">Transcription</keyword>
<feature type="domain" description="HTH araC/xylS-type" evidence="4">
    <location>
        <begin position="197"/>
        <end position="297"/>
    </location>
</feature>
<dbReference type="GO" id="GO:0043565">
    <property type="term" value="F:sequence-specific DNA binding"/>
    <property type="evidence" value="ECO:0007669"/>
    <property type="project" value="InterPro"/>
</dbReference>
<evidence type="ECO:0000256" key="2">
    <source>
        <dbReference type="ARBA" id="ARBA00023125"/>
    </source>
</evidence>
<dbReference type="InterPro" id="IPR035418">
    <property type="entry name" value="AraC-bd_2"/>
</dbReference>
<keyword evidence="6" id="KW-1185">Reference proteome</keyword>
<dbReference type="AlphaFoldDB" id="A0A239FGF8"/>
<evidence type="ECO:0000313" key="5">
    <source>
        <dbReference type="EMBL" id="SNS56100.1"/>
    </source>
</evidence>
<dbReference type="RefSeq" id="WP_089244411.1">
    <property type="nucleotide sequence ID" value="NZ_FZOW01000003.1"/>
</dbReference>
<evidence type="ECO:0000259" key="4">
    <source>
        <dbReference type="PROSITE" id="PS01124"/>
    </source>
</evidence>
<dbReference type="SMART" id="SM00342">
    <property type="entry name" value="HTH_ARAC"/>
    <property type="match status" value="1"/>
</dbReference>
<proteinExistence type="predicted"/>
<dbReference type="GO" id="GO:0003700">
    <property type="term" value="F:DNA-binding transcription factor activity"/>
    <property type="evidence" value="ECO:0007669"/>
    <property type="project" value="InterPro"/>
</dbReference>
<dbReference type="Gene3D" id="1.10.10.60">
    <property type="entry name" value="Homeodomain-like"/>
    <property type="match status" value="1"/>
</dbReference>